<dbReference type="AlphaFoldDB" id="A0A915JB28"/>
<dbReference type="WBParaSite" id="nRc.2.0.1.t22985-RA">
    <property type="protein sequence ID" value="nRc.2.0.1.t22985-RA"/>
    <property type="gene ID" value="nRc.2.0.1.g22985"/>
</dbReference>
<keyword evidence="1" id="KW-1185">Reference proteome</keyword>
<proteinExistence type="predicted"/>
<dbReference type="Proteomes" id="UP000887565">
    <property type="component" value="Unplaced"/>
</dbReference>
<organism evidence="1 2">
    <name type="scientific">Romanomermis culicivorax</name>
    <name type="common">Nematode worm</name>
    <dbReference type="NCBI Taxonomy" id="13658"/>
    <lineage>
        <taxon>Eukaryota</taxon>
        <taxon>Metazoa</taxon>
        <taxon>Ecdysozoa</taxon>
        <taxon>Nematoda</taxon>
        <taxon>Enoplea</taxon>
        <taxon>Dorylaimia</taxon>
        <taxon>Mermithida</taxon>
        <taxon>Mermithoidea</taxon>
        <taxon>Mermithidae</taxon>
        <taxon>Romanomermis</taxon>
    </lineage>
</organism>
<sequence length="109" mass="12554">MPSSVDKLATYKCDFSIKNSKFASKIIPLIYNAINYRSKFIRGVSNDHLLNIDGLLDNLRVEFLKIRNEQNRHLQHGIQQLVPELVLSCPWHPPQVKSSCFVPPPLIER</sequence>
<name>A0A915JB28_ROMCU</name>
<protein>
    <submittedName>
        <fullName evidence="2">Uncharacterized protein</fullName>
    </submittedName>
</protein>
<evidence type="ECO:0000313" key="1">
    <source>
        <dbReference type="Proteomes" id="UP000887565"/>
    </source>
</evidence>
<accession>A0A915JB28</accession>
<reference evidence="2" key="1">
    <citation type="submission" date="2022-11" db="UniProtKB">
        <authorList>
            <consortium name="WormBaseParasite"/>
        </authorList>
    </citation>
    <scope>IDENTIFICATION</scope>
</reference>
<evidence type="ECO:0000313" key="2">
    <source>
        <dbReference type="WBParaSite" id="nRc.2.0.1.t22985-RA"/>
    </source>
</evidence>